<protein>
    <submittedName>
        <fullName evidence="1">Uncharacterized protein</fullName>
    </submittedName>
</protein>
<evidence type="ECO:0000313" key="2">
    <source>
        <dbReference type="Proteomes" id="UP001428341"/>
    </source>
</evidence>
<sequence length="59" mass="6477">MHVIFFTVTESTVLTIKGATRATLTHPFVCDKKGRPLGADVGKCKNLYKTALRFVSAHV</sequence>
<organism evidence="1 2">
    <name type="scientific">Citrus x changshan-huyou</name>
    <dbReference type="NCBI Taxonomy" id="2935761"/>
    <lineage>
        <taxon>Eukaryota</taxon>
        <taxon>Viridiplantae</taxon>
        <taxon>Streptophyta</taxon>
        <taxon>Embryophyta</taxon>
        <taxon>Tracheophyta</taxon>
        <taxon>Spermatophyta</taxon>
        <taxon>Magnoliopsida</taxon>
        <taxon>eudicotyledons</taxon>
        <taxon>Gunneridae</taxon>
        <taxon>Pentapetalae</taxon>
        <taxon>rosids</taxon>
        <taxon>malvids</taxon>
        <taxon>Sapindales</taxon>
        <taxon>Rutaceae</taxon>
        <taxon>Aurantioideae</taxon>
        <taxon>Citrus</taxon>
    </lineage>
</organism>
<dbReference type="AlphaFoldDB" id="A0AAP0LVF0"/>
<comment type="caution">
    <text evidence="1">The sequence shown here is derived from an EMBL/GenBank/DDBJ whole genome shotgun (WGS) entry which is preliminary data.</text>
</comment>
<dbReference type="EMBL" id="JBCGBO010000007">
    <property type="protein sequence ID" value="KAK9186612.1"/>
    <property type="molecule type" value="Genomic_DNA"/>
</dbReference>
<name>A0AAP0LVF0_9ROSI</name>
<gene>
    <name evidence="1" type="ORF">WN944_018000</name>
</gene>
<keyword evidence="2" id="KW-1185">Reference proteome</keyword>
<proteinExistence type="predicted"/>
<reference evidence="1 2" key="1">
    <citation type="submission" date="2024-05" db="EMBL/GenBank/DDBJ databases">
        <title>Haplotype-resolved chromosome-level genome assembly of Huyou (Citrus changshanensis).</title>
        <authorList>
            <person name="Miao C."/>
            <person name="Chen W."/>
            <person name="Wu Y."/>
            <person name="Wang L."/>
            <person name="Zhao S."/>
            <person name="Grierson D."/>
            <person name="Xu C."/>
            <person name="Chen K."/>
        </authorList>
    </citation>
    <scope>NUCLEOTIDE SEQUENCE [LARGE SCALE GENOMIC DNA]</scope>
    <source>
        <strain evidence="1">01-14</strain>
        <tissue evidence="1">Leaf</tissue>
    </source>
</reference>
<evidence type="ECO:0000313" key="1">
    <source>
        <dbReference type="EMBL" id="KAK9186612.1"/>
    </source>
</evidence>
<accession>A0AAP0LVF0</accession>
<dbReference type="Proteomes" id="UP001428341">
    <property type="component" value="Unassembled WGS sequence"/>
</dbReference>